<dbReference type="EMBL" id="CABIKO010000411">
    <property type="protein sequence ID" value="VVA35846.1"/>
    <property type="molecule type" value="Genomic_DNA"/>
</dbReference>
<evidence type="ECO:0000256" key="4">
    <source>
        <dbReference type="ARBA" id="ARBA00022728"/>
    </source>
</evidence>
<dbReference type="PANTHER" id="PTHR16196">
    <property type="entry name" value="CELL CYCLE CONTROL PROTEIN CWF25"/>
    <property type="match status" value="1"/>
</dbReference>
<evidence type="ECO:0000256" key="2">
    <source>
        <dbReference type="ARBA" id="ARBA00006695"/>
    </source>
</evidence>
<dbReference type="AlphaFoldDB" id="A0A5E4G7Z3"/>
<dbReference type="PANTHER" id="PTHR16196:SF0">
    <property type="entry name" value="PRE-MRNA-SPLICING FACTOR CWC25 HOMOLOG"/>
    <property type="match status" value="1"/>
</dbReference>
<feature type="compositionally biased region" description="Basic and acidic residues" evidence="8">
    <location>
        <begin position="194"/>
        <end position="222"/>
    </location>
</feature>
<dbReference type="InterPro" id="IPR022209">
    <property type="entry name" value="CWC25"/>
</dbReference>
<accession>A0A5E4G7Z3</accession>
<keyword evidence="4" id="KW-0747">Spliceosome</keyword>
<proteinExistence type="inferred from homology"/>
<comment type="subcellular location">
    <subcellularLocation>
        <location evidence="1">Nucleus</location>
    </subcellularLocation>
</comment>
<evidence type="ECO:0000256" key="6">
    <source>
        <dbReference type="ARBA" id="ARBA00023187"/>
    </source>
</evidence>
<dbReference type="InParanoid" id="A0A5E4G7Z3"/>
<evidence type="ECO:0000313" key="9">
    <source>
        <dbReference type="EMBL" id="VVA35846.1"/>
    </source>
</evidence>
<organism evidence="9 10">
    <name type="scientific">Prunus dulcis</name>
    <name type="common">Almond</name>
    <name type="synonym">Amygdalus dulcis</name>
    <dbReference type="NCBI Taxonomy" id="3755"/>
    <lineage>
        <taxon>Eukaryota</taxon>
        <taxon>Viridiplantae</taxon>
        <taxon>Streptophyta</taxon>
        <taxon>Embryophyta</taxon>
        <taxon>Tracheophyta</taxon>
        <taxon>Spermatophyta</taxon>
        <taxon>Magnoliopsida</taxon>
        <taxon>eudicotyledons</taxon>
        <taxon>Gunneridae</taxon>
        <taxon>Pentapetalae</taxon>
        <taxon>rosids</taxon>
        <taxon>fabids</taxon>
        <taxon>Rosales</taxon>
        <taxon>Rosaceae</taxon>
        <taxon>Amygdaloideae</taxon>
        <taxon>Amygdaleae</taxon>
        <taxon>Prunus</taxon>
    </lineage>
</organism>
<keyword evidence="6" id="KW-0508">mRNA splicing</keyword>
<feature type="compositionally biased region" description="Basic residues" evidence="8">
    <location>
        <begin position="100"/>
        <end position="110"/>
    </location>
</feature>
<feature type="compositionally biased region" description="Basic and acidic residues" evidence="8">
    <location>
        <begin position="152"/>
        <end position="183"/>
    </location>
</feature>
<dbReference type="GO" id="GO:0005684">
    <property type="term" value="C:U2-type spliceosomal complex"/>
    <property type="evidence" value="ECO:0007669"/>
    <property type="project" value="TreeGrafter"/>
</dbReference>
<name>A0A5E4G7Z3_PRUDU</name>
<evidence type="ECO:0000256" key="8">
    <source>
        <dbReference type="SAM" id="MobiDB-lite"/>
    </source>
</evidence>
<dbReference type="GO" id="GO:0000398">
    <property type="term" value="P:mRNA splicing, via spliceosome"/>
    <property type="evidence" value="ECO:0007669"/>
    <property type="project" value="TreeGrafter"/>
</dbReference>
<dbReference type="InterPro" id="IPR051376">
    <property type="entry name" value="CWC25_splicing_factor"/>
</dbReference>
<feature type="compositionally biased region" description="Basic residues" evidence="8">
    <location>
        <begin position="142"/>
        <end position="151"/>
    </location>
</feature>
<comment type="similarity">
    <text evidence="2">Belongs to the CWC25 family.</text>
</comment>
<dbReference type="Pfam" id="PF12542">
    <property type="entry name" value="CWC25"/>
    <property type="match status" value="1"/>
</dbReference>
<dbReference type="Proteomes" id="UP000327085">
    <property type="component" value="Chromosome 1"/>
</dbReference>
<evidence type="ECO:0000256" key="5">
    <source>
        <dbReference type="ARBA" id="ARBA00023054"/>
    </source>
</evidence>
<evidence type="ECO:0000256" key="7">
    <source>
        <dbReference type="ARBA" id="ARBA00023242"/>
    </source>
</evidence>
<keyword evidence="5" id="KW-0175">Coiled coil</keyword>
<evidence type="ECO:0000313" key="10">
    <source>
        <dbReference type="Proteomes" id="UP000327085"/>
    </source>
</evidence>
<evidence type="ECO:0000256" key="3">
    <source>
        <dbReference type="ARBA" id="ARBA00022664"/>
    </source>
</evidence>
<sequence length="222" mass="25829">MIRDWPLGALLVPIVSKPLKPYSSAASKQQASASVSGAMFEEKPQSANDAWRKLHLDPLLMIRQREQEALSRIKNNPVQMAMIRNSVNSENDTAEVERRKSGHRKISKYVKHSDSEDESRKSARRRENNFKHSDSEDESRISAHRSGKNPVKRSDSEDEFRYRTRRSEKNHVKHSDSEDESRIRAHRSGKNPVKHSDSEDEFRYRTRRSEKNHVKHSDSKDE</sequence>
<feature type="compositionally biased region" description="Basic and acidic residues" evidence="8">
    <location>
        <begin position="111"/>
        <end position="141"/>
    </location>
</feature>
<reference evidence="10" key="1">
    <citation type="journal article" date="2020" name="Plant J.">
        <title>Transposons played a major role in the diversification between the closely related almond and peach genomes: results from the almond genome sequence.</title>
        <authorList>
            <person name="Alioto T."/>
            <person name="Alexiou K.G."/>
            <person name="Bardil A."/>
            <person name="Barteri F."/>
            <person name="Castanera R."/>
            <person name="Cruz F."/>
            <person name="Dhingra A."/>
            <person name="Duval H."/>
            <person name="Fernandez I Marti A."/>
            <person name="Frias L."/>
            <person name="Galan B."/>
            <person name="Garcia J.L."/>
            <person name="Howad W."/>
            <person name="Gomez-Garrido J."/>
            <person name="Gut M."/>
            <person name="Julca I."/>
            <person name="Morata J."/>
            <person name="Puigdomenech P."/>
            <person name="Ribeca P."/>
            <person name="Rubio Cabetas M.J."/>
            <person name="Vlasova A."/>
            <person name="Wirthensohn M."/>
            <person name="Garcia-Mas J."/>
            <person name="Gabaldon T."/>
            <person name="Casacuberta J.M."/>
            <person name="Arus P."/>
        </authorList>
    </citation>
    <scope>NUCLEOTIDE SEQUENCE [LARGE SCALE GENOMIC DNA]</scope>
    <source>
        <strain evidence="10">cv. Texas</strain>
    </source>
</reference>
<keyword evidence="7" id="KW-0539">Nucleus</keyword>
<evidence type="ECO:0000256" key="1">
    <source>
        <dbReference type="ARBA" id="ARBA00004123"/>
    </source>
</evidence>
<dbReference type="Gramene" id="VVA35846">
    <property type="protein sequence ID" value="VVA35846"/>
    <property type="gene ID" value="Prudul26B002590"/>
</dbReference>
<feature type="compositionally biased region" description="Basic residues" evidence="8">
    <location>
        <begin position="184"/>
        <end position="193"/>
    </location>
</feature>
<protein>
    <submittedName>
        <fullName evidence="9">PREDICTED: pre-mRNA-splicing factor CWC25 homolog</fullName>
    </submittedName>
</protein>
<feature type="region of interest" description="Disordered" evidence="8">
    <location>
        <begin position="84"/>
        <end position="222"/>
    </location>
</feature>
<gene>
    <name evidence="9" type="ORF">ALMOND_2B002590</name>
</gene>
<keyword evidence="3" id="KW-0507">mRNA processing</keyword>